<dbReference type="Proteomes" id="UP000649617">
    <property type="component" value="Unassembled WGS sequence"/>
</dbReference>
<evidence type="ECO:0000313" key="3">
    <source>
        <dbReference type="Proteomes" id="UP000649617"/>
    </source>
</evidence>
<comment type="caution">
    <text evidence="2">The sequence shown here is derived from an EMBL/GenBank/DDBJ whole genome shotgun (WGS) entry which is preliminary data.</text>
</comment>
<protein>
    <submittedName>
        <fullName evidence="2">AgaA33 protein</fullName>
    </submittedName>
</protein>
<keyword evidence="3" id="KW-1185">Reference proteome</keyword>
<gene>
    <name evidence="2" type="primary">agaA33</name>
    <name evidence="2" type="ORF">SPIL2461_LOCUS23267</name>
</gene>
<accession>A0A812YH45</accession>
<reference evidence="2" key="1">
    <citation type="submission" date="2021-02" db="EMBL/GenBank/DDBJ databases">
        <authorList>
            <person name="Dougan E. K."/>
            <person name="Rhodes N."/>
            <person name="Thang M."/>
            <person name="Chan C."/>
        </authorList>
    </citation>
    <scope>NUCLEOTIDE SEQUENCE</scope>
</reference>
<feature type="region of interest" description="Disordered" evidence="1">
    <location>
        <begin position="544"/>
        <end position="563"/>
    </location>
</feature>
<dbReference type="OrthoDB" id="16262at2759"/>
<name>A0A812YH45_SYMPI</name>
<sequence length="563" mass="62755">MPSTALSTEHSNFGSSVSWGPPRAAAPGGKYRLCWCAAPSKCSSPTEYVVNSGELRMIGPNLYQLRQCYPGGVCSSDNFVAYGLQGSPKLSWNFVGWDPEYLAFQMADSAGARDEAKELSTCRRELLAAQLRLQDLEVHVAESKYIYVMMMIIICYHDWCYLSTCREPSGRQQGSCQFALPRMVPWTTPATRKAICASTQHFLGLPTPIRAHPSMPAMEDVQLEEKVQAVEEGEEEEEDIKDPWAKMTFGDQERQERLKAVDAVVAKKLNEVVDPDGVWKSLQKTLLEAEKGETEVLSLECVAFEGMPQWDKSIDLTWGKGMLLLSQFNDTKKQRLHFIMQESMARFMGVEESSAATSKSMLASSGVFSAKGSYTASRGLRYLSIPLDVEAHIFGVSAEMADVATLWSRFGGGGGWNWSCCAWLRCCKLRCCKCRCKCPGIKIPDPKRTDVQETDVWQGGMEQRPRFTETLSTVTKEQVDISYKFSGRENKGKETREMSVSQMRTIKIVYQLPAQKPRLCTAWLEPSQDVKSGLKFVHNIRVSSTKTTDNEGPPLSSPGCLSG</sequence>
<organism evidence="2 3">
    <name type="scientific">Symbiodinium pilosum</name>
    <name type="common">Dinoflagellate</name>
    <dbReference type="NCBI Taxonomy" id="2952"/>
    <lineage>
        <taxon>Eukaryota</taxon>
        <taxon>Sar</taxon>
        <taxon>Alveolata</taxon>
        <taxon>Dinophyceae</taxon>
        <taxon>Suessiales</taxon>
        <taxon>Symbiodiniaceae</taxon>
        <taxon>Symbiodinium</taxon>
    </lineage>
</organism>
<dbReference type="EMBL" id="CAJNIZ010048097">
    <property type="protein sequence ID" value="CAE7782159.1"/>
    <property type="molecule type" value="Genomic_DNA"/>
</dbReference>
<evidence type="ECO:0000313" key="2">
    <source>
        <dbReference type="EMBL" id="CAE7782159.1"/>
    </source>
</evidence>
<dbReference type="AlphaFoldDB" id="A0A812YH45"/>
<evidence type="ECO:0000256" key="1">
    <source>
        <dbReference type="SAM" id="MobiDB-lite"/>
    </source>
</evidence>
<proteinExistence type="predicted"/>